<proteinExistence type="predicted"/>
<sequence length="152" mass="17059">MILSAVATKCVHGTTVSALAFGTESEECGRCKRAKPPPQFHHAAAAVGIDDGIYPSHEHKKQRVEHERGLSENQSATAAETRDGDRGEYFIIMFYNYYYNYYCAILLLLFTTEAFRAGGMNNVDRPRAQTYEVGILYAMNPARWASPSPRQF</sequence>
<gene>
    <name evidence="1" type="ORF">g.131981</name>
</gene>
<dbReference type="AlphaFoldDB" id="A0A2S2R5S2"/>
<name>A0A2S2R5S2_9HEMI</name>
<evidence type="ECO:0000313" key="1">
    <source>
        <dbReference type="EMBL" id="MBY85397.1"/>
    </source>
</evidence>
<accession>A0A2S2R5S2</accession>
<reference evidence="1" key="1">
    <citation type="submission" date="2018-04" db="EMBL/GenBank/DDBJ databases">
        <title>Transcriptome assembly of Sipha flava.</title>
        <authorList>
            <person name="Scully E.D."/>
            <person name="Geib S.M."/>
            <person name="Palmer N.A."/>
            <person name="Koch K."/>
            <person name="Bradshaw J."/>
            <person name="Heng-Moss T."/>
            <person name="Sarath G."/>
        </authorList>
    </citation>
    <scope>NUCLEOTIDE SEQUENCE</scope>
</reference>
<protein>
    <submittedName>
        <fullName evidence="1">Uncharacterized protein</fullName>
    </submittedName>
</protein>
<dbReference type="EMBL" id="GGMS01016194">
    <property type="protein sequence ID" value="MBY85397.1"/>
    <property type="molecule type" value="Transcribed_RNA"/>
</dbReference>
<organism evidence="1">
    <name type="scientific">Sipha flava</name>
    <name type="common">yellow sugarcane aphid</name>
    <dbReference type="NCBI Taxonomy" id="143950"/>
    <lineage>
        <taxon>Eukaryota</taxon>
        <taxon>Metazoa</taxon>
        <taxon>Ecdysozoa</taxon>
        <taxon>Arthropoda</taxon>
        <taxon>Hexapoda</taxon>
        <taxon>Insecta</taxon>
        <taxon>Pterygota</taxon>
        <taxon>Neoptera</taxon>
        <taxon>Paraneoptera</taxon>
        <taxon>Hemiptera</taxon>
        <taxon>Sternorrhyncha</taxon>
        <taxon>Aphidomorpha</taxon>
        <taxon>Aphidoidea</taxon>
        <taxon>Aphididae</taxon>
        <taxon>Sipha</taxon>
    </lineage>
</organism>